<evidence type="ECO:0000256" key="2">
    <source>
        <dbReference type="ARBA" id="ARBA00012438"/>
    </source>
</evidence>
<dbReference type="PROSITE" id="PS50109">
    <property type="entry name" value="HIS_KIN"/>
    <property type="match status" value="1"/>
</dbReference>
<dbReference type="EMBL" id="JACYFS010000003">
    <property type="protein sequence ID" value="MBD8082892.1"/>
    <property type="molecule type" value="Genomic_DNA"/>
</dbReference>
<keyword evidence="4" id="KW-0547">Nucleotide-binding</keyword>
<protein>
    <recommendedName>
        <fullName evidence="2">histidine kinase</fullName>
        <ecNumber evidence="2">2.7.13.3</ecNumber>
    </recommendedName>
</protein>
<dbReference type="SMART" id="SM00387">
    <property type="entry name" value="HATPase_c"/>
    <property type="match status" value="1"/>
</dbReference>
<dbReference type="RefSeq" id="WP_191736867.1">
    <property type="nucleotide sequence ID" value="NZ_JACYFS010000003.1"/>
</dbReference>
<dbReference type="Pfam" id="PF02518">
    <property type="entry name" value="HATPase_c"/>
    <property type="match status" value="1"/>
</dbReference>
<evidence type="ECO:0000313" key="13">
    <source>
        <dbReference type="Proteomes" id="UP000637299"/>
    </source>
</evidence>
<dbReference type="Proteomes" id="UP000637299">
    <property type="component" value="Unassembled WGS sequence"/>
</dbReference>
<feature type="transmembrane region" description="Helical" evidence="9">
    <location>
        <begin position="407"/>
        <end position="427"/>
    </location>
</feature>
<dbReference type="SUPFAM" id="SSF55874">
    <property type="entry name" value="ATPase domain of HSP90 chaperone/DNA topoisomerase II/histidine kinase"/>
    <property type="match status" value="1"/>
</dbReference>
<dbReference type="SUPFAM" id="SSF47384">
    <property type="entry name" value="Homodimeric domain of signal transducing histidine kinase"/>
    <property type="match status" value="1"/>
</dbReference>
<keyword evidence="9" id="KW-0812">Transmembrane</keyword>
<keyword evidence="9" id="KW-1133">Transmembrane helix</keyword>
<sequence>MKFRLFILTLVPFALCAQSSLKTANHQKPPSWQISDERKFEIQQKLVAVYRTYNPDSCLIYTRKNLELIKKNNWQSKKGKALLGLVSYATEKNQINDGLKFNKESEKLNLKNKDSYSLADNYYMYGRLFHLKADHKNAVANYLKAVDLGEKSKNFRIVSSAYRSLAFLYLDESDEKKSYENINRAIRSAEKADNSDELGFCYGVLAEMERNLNKKDNAQKNFLLAEKYFKQNHNEYGHAWLLTNWSLLDISDIDKSYRMQKEAQEIWDRISPHHYMSVANHYNTGFSYMDFYLNFSVYSKKHGFSKKELLEKAMQEFKISKEIAQKNNNQQWVMFNYLGMSELYRITKDIDNYAKNINEYHTIKDSVYSQDRKNEIAKLESRKVVEQKNKEIAYNRLVIKNKEREKLLSLVGLGSVTIIVILLFFLYRQSKKNTDRLTKLNNELETANKTKIKFFGILNHDLRSPVSGLIHFLHLQREAPELMDDETKLRLENKTMDAAEKLLLQMEDLLLWSKGQMDHFSPEISEIPVQEIFDDIKDNFTWAENISFKFDFPEELKIKTDPEYLKTITRNLTNNAIKVLEEKQGEKTICWKAVEKPEYICLTISDNGHGASQEKFKALFDDRIAVGIKKGLGLHLIRDMSKAIGISLEVHSESGTGSEISLRIKKI</sequence>
<feature type="signal peptide" evidence="10">
    <location>
        <begin position="1"/>
        <end position="17"/>
    </location>
</feature>
<keyword evidence="9" id="KW-0472">Membrane</keyword>
<dbReference type="InterPro" id="IPR003594">
    <property type="entry name" value="HATPase_dom"/>
</dbReference>
<feature type="repeat" description="TPR" evidence="8">
    <location>
        <begin position="119"/>
        <end position="152"/>
    </location>
</feature>
<organism evidence="12 13">
    <name type="scientific">Chryseobacterium caseinilyticum</name>
    <dbReference type="NCBI Taxonomy" id="2771428"/>
    <lineage>
        <taxon>Bacteria</taxon>
        <taxon>Pseudomonadati</taxon>
        <taxon>Bacteroidota</taxon>
        <taxon>Flavobacteriia</taxon>
        <taxon>Flavobacteriales</taxon>
        <taxon>Weeksellaceae</taxon>
        <taxon>Chryseobacterium group</taxon>
        <taxon>Chryseobacterium</taxon>
    </lineage>
</organism>
<gene>
    <name evidence="12" type="ORF">IC610_10745</name>
</gene>
<dbReference type="InterPro" id="IPR036890">
    <property type="entry name" value="HATPase_C_sf"/>
</dbReference>
<dbReference type="SUPFAM" id="SSF48452">
    <property type="entry name" value="TPR-like"/>
    <property type="match status" value="1"/>
</dbReference>
<dbReference type="PANTHER" id="PTHR42878">
    <property type="entry name" value="TWO-COMPONENT HISTIDINE KINASE"/>
    <property type="match status" value="1"/>
</dbReference>
<comment type="catalytic activity">
    <reaction evidence="1">
        <text>ATP + protein L-histidine = ADP + protein N-phospho-L-histidine.</text>
        <dbReference type="EC" id="2.7.13.3"/>
    </reaction>
</comment>
<evidence type="ECO:0000256" key="3">
    <source>
        <dbReference type="ARBA" id="ARBA00022679"/>
    </source>
</evidence>
<dbReference type="InterPro" id="IPR011990">
    <property type="entry name" value="TPR-like_helical_dom_sf"/>
</dbReference>
<reference evidence="12 13" key="1">
    <citation type="submission" date="2020-09" db="EMBL/GenBank/DDBJ databases">
        <title>Genome seq and assembly of Chryseobacterium sp.</title>
        <authorList>
            <person name="Chhetri G."/>
        </authorList>
    </citation>
    <scope>NUCLEOTIDE SEQUENCE [LARGE SCALE GENOMIC DNA]</scope>
    <source>
        <strain evidence="12 13">GCR10</strain>
    </source>
</reference>
<feature type="chain" id="PRO_5045246772" description="histidine kinase" evidence="10">
    <location>
        <begin position="18"/>
        <end position="667"/>
    </location>
</feature>
<dbReference type="Gene3D" id="3.30.565.10">
    <property type="entry name" value="Histidine kinase-like ATPase, C-terminal domain"/>
    <property type="match status" value="1"/>
</dbReference>
<keyword evidence="8" id="KW-0802">TPR repeat</keyword>
<keyword evidence="3" id="KW-0808">Transferase</keyword>
<proteinExistence type="predicted"/>
<dbReference type="Gene3D" id="1.10.287.130">
    <property type="match status" value="1"/>
</dbReference>
<name>A0ABR8ZC80_9FLAO</name>
<evidence type="ECO:0000256" key="7">
    <source>
        <dbReference type="ARBA" id="ARBA00023012"/>
    </source>
</evidence>
<keyword evidence="10" id="KW-0732">Signal</keyword>
<evidence type="ECO:0000256" key="6">
    <source>
        <dbReference type="ARBA" id="ARBA00022840"/>
    </source>
</evidence>
<keyword evidence="6" id="KW-0067">ATP-binding</keyword>
<dbReference type="InterPro" id="IPR005467">
    <property type="entry name" value="His_kinase_dom"/>
</dbReference>
<dbReference type="PANTHER" id="PTHR42878:SF7">
    <property type="entry name" value="SENSOR HISTIDINE KINASE GLRK"/>
    <property type="match status" value="1"/>
</dbReference>
<dbReference type="InterPro" id="IPR050351">
    <property type="entry name" value="BphY/WalK/GraS-like"/>
</dbReference>
<dbReference type="InterPro" id="IPR019734">
    <property type="entry name" value="TPR_rpt"/>
</dbReference>
<feature type="domain" description="Histidine kinase" evidence="11">
    <location>
        <begin position="457"/>
        <end position="667"/>
    </location>
</feature>
<keyword evidence="7" id="KW-0902">Two-component regulatory system</keyword>
<evidence type="ECO:0000256" key="10">
    <source>
        <dbReference type="SAM" id="SignalP"/>
    </source>
</evidence>
<dbReference type="Gene3D" id="1.25.40.10">
    <property type="entry name" value="Tetratricopeptide repeat domain"/>
    <property type="match status" value="1"/>
</dbReference>
<accession>A0ABR8ZC80</accession>
<evidence type="ECO:0000259" key="11">
    <source>
        <dbReference type="PROSITE" id="PS50109"/>
    </source>
</evidence>
<evidence type="ECO:0000256" key="9">
    <source>
        <dbReference type="SAM" id="Phobius"/>
    </source>
</evidence>
<keyword evidence="5 12" id="KW-0418">Kinase</keyword>
<dbReference type="EC" id="2.7.13.3" evidence="2"/>
<dbReference type="InterPro" id="IPR036097">
    <property type="entry name" value="HisK_dim/P_sf"/>
</dbReference>
<dbReference type="PROSITE" id="PS50005">
    <property type="entry name" value="TPR"/>
    <property type="match status" value="1"/>
</dbReference>
<dbReference type="GO" id="GO:0016301">
    <property type="term" value="F:kinase activity"/>
    <property type="evidence" value="ECO:0007669"/>
    <property type="project" value="UniProtKB-KW"/>
</dbReference>
<comment type="caution">
    <text evidence="12">The sequence shown here is derived from an EMBL/GenBank/DDBJ whole genome shotgun (WGS) entry which is preliminary data.</text>
</comment>
<evidence type="ECO:0000256" key="4">
    <source>
        <dbReference type="ARBA" id="ARBA00022741"/>
    </source>
</evidence>
<evidence type="ECO:0000256" key="1">
    <source>
        <dbReference type="ARBA" id="ARBA00000085"/>
    </source>
</evidence>
<evidence type="ECO:0000313" key="12">
    <source>
        <dbReference type="EMBL" id="MBD8082892.1"/>
    </source>
</evidence>
<keyword evidence="13" id="KW-1185">Reference proteome</keyword>
<evidence type="ECO:0000256" key="8">
    <source>
        <dbReference type="PROSITE-ProRule" id="PRU00339"/>
    </source>
</evidence>
<evidence type="ECO:0000256" key="5">
    <source>
        <dbReference type="ARBA" id="ARBA00022777"/>
    </source>
</evidence>